<evidence type="ECO:0000256" key="2">
    <source>
        <dbReference type="ARBA" id="ARBA00022840"/>
    </source>
</evidence>
<feature type="domain" description="Protein kinase" evidence="4">
    <location>
        <begin position="184"/>
        <end position="440"/>
    </location>
</feature>
<dbReference type="GO" id="GO:0005634">
    <property type="term" value="C:nucleus"/>
    <property type="evidence" value="ECO:0007669"/>
    <property type="project" value="TreeGrafter"/>
</dbReference>
<sequence>MSLDFLDTESLFYSEEEYSTQSSVKTQLIINDNMPMITLNELSQIQPKFQGIFRVKPQVSDEEKKLVKVSVYEQAITLKEEKLDTNFYKKFQIKETTQTQNFDEQIKVIPLLSQSFKFQPHFNQKQSRTIFLEKLTLFTNLGIFVIDSFAQQTLLDQIYEFLRKNHFQKKSKMYDQYQPKEANSNKNDVIGEGHFAKVYSVQGVYDQKNYALKAINIEQTGFNDNEFRIQSSFNHENICKFYDIFQSNNKVYLVLEKADGGTLSEYMKKNNEITPQNVNKIMIQILKAICYIHKKNYLHKDLKPENIVFKNDNEQNLDLMLIDFGLAANIDSIHTNSGTPGFAAPEIYPNSQLKINEKADIYSIGAIYHQLLLGQSQFQYQTREQLSYLNANNEINWERQIYQKLSKRTLTILKNMLLTDPEKRLSADKLLMLFEDQEILIQNQIPNFIPQKSLKRSYQSYNADYQNSNQSTLKIRQTINIQKQLNVQYEADKPEKYQKIQQYHHYLNVFKYSNREN</sequence>
<dbReference type="InterPro" id="IPR000719">
    <property type="entry name" value="Prot_kinase_dom"/>
</dbReference>
<dbReference type="Gene3D" id="3.30.200.20">
    <property type="entry name" value="Phosphorylase Kinase, domain 1"/>
    <property type="match status" value="1"/>
</dbReference>
<dbReference type="SMART" id="SM00220">
    <property type="entry name" value="S_TKc"/>
    <property type="match status" value="1"/>
</dbReference>
<keyword evidence="5" id="KW-0418">Kinase</keyword>
<dbReference type="PROSITE" id="PS50011">
    <property type="entry name" value="PROTEIN_KINASE_DOM"/>
    <property type="match status" value="1"/>
</dbReference>
<keyword evidence="6" id="KW-1185">Reference proteome</keyword>
<dbReference type="PROSITE" id="PS00108">
    <property type="entry name" value="PROTEIN_KINASE_ST"/>
    <property type="match status" value="1"/>
</dbReference>
<dbReference type="InterPro" id="IPR011009">
    <property type="entry name" value="Kinase-like_dom_sf"/>
</dbReference>
<dbReference type="PANTHER" id="PTHR44167:SF18">
    <property type="entry name" value="PROTEIN KINASE DOMAIN-CONTAINING PROTEIN"/>
    <property type="match status" value="1"/>
</dbReference>
<protein>
    <submittedName>
        <fullName evidence="5">Protein kinase-like domain</fullName>
    </submittedName>
</protein>
<dbReference type="GO" id="GO:0005524">
    <property type="term" value="F:ATP binding"/>
    <property type="evidence" value="ECO:0007669"/>
    <property type="project" value="UniProtKB-UniRule"/>
</dbReference>
<evidence type="ECO:0000256" key="3">
    <source>
        <dbReference type="PROSITE-ProRule" id="PRU10141"/>
    </source>
</evidence>
<keyword evidence="5" id="KW-0808">Transferase</keyword>
<dbReference type="Gene3D" id="1.10.510.10">
    <property type="entry name" value="Transferase(Phosphotransferase) domain 1"/>
    <property type="match status" value="1"/>
</dbReference>
<dbReference type="Proteomes" id="UP000054937">
    <property type="component" value="Unassembled WGS sequence"/>
</dbReference>
<proteinExistence type="predicted"/>
<evidence type="ECO:0000256" key="1">
    <source>
        <dbReference type="ARBA" id="ARBA00022741"/>
    </source>
</evidence>
<dbReference type="OMA" id="FNHENIC"/>
<keyword evidence="1 3" id="KW-0547">Nucleotide-binding</keyword>
<dbReference type="PANTHER" id="PTHR44167">
    <property type="entry name" value="OVARIAN-SPECIFIC SERINE/THREONINE-PROTEIN KINASE LOK-RELATED"/>
    <property type="match status" value="1"/>
</dbReference>
<reference evidence="5 6" key="1">
    <citation type="journal article" date="2015" name="Sci. Rep.">
        <title>Genome of the facultative scuticociliatosis pathogen Pseudocohnilembus persalinus provides insight into its virulence through horizontal gene transfer.</title>
        <authorList>
            <person name="Xiong J."/>
            <person name="Wang G."/>
            <person name="Cheng J."/>
            <person name="Tian M."/>
            <person name="Pan X."/>
            <person name="Warren A."/>
            <person name="Jiang C."/>
            <person name="Yuan D."/>
            <person name="Miao W."/>
        </authorList>
    </citation>
    <scope>NUCLEOTIDE SEQUENCE [LARGE SCALE GENOMIC DNA]</scope>
    <source>
        <strain evidence="5">36N120E</strain>
    </source>
</reference>
<organism evidence="5 6">
    <name type="scientific">Pseudocohnilembus persalinus</name>
    <name type="common">Ciliate</name>
    <dbReference type="NCBI Taxonomy" id="266149"/>
    <lineage>
        <taxon>Eukaryota</taxon>
        <taxon>Sar</taxon>
        <taxon>Alveolata</taxon>
        <taxon>Ciliophora</taxon>
        <taxon>Intramacronucleata</taxon>
        <taxon>Oligohymenophorea</taxon>
        <taxon>Scuticociliatia</taxon>
        <taxon>Philasterida</taxon>
        <taxon>Pseudocohnilembidae</taxon>
        <taxon>Pseudocohnilembus</taxon>
    </lineage>
</organism>
<dbReference type="InterPro" id="IPR017441">
    <property type="entry name" value="Protein_kinase_ATP_BS"/>
</dbReference>
<dbReference type="EMBL" id="LDAU01000091">
    <property type="protein sequence ID" value="KRX06846.1"/>
    <property type="molecule type" value="Genomic_DNA"/>
</dbReference>
<dbReference type="Pfam" id="PF00069">
    <property type="entry name" value="Pkinase"/>
    <property type="match status" value="1"/>
</dbReference>
<dbReference type="InterPro" id="IPR008271">
    <property type="entry name" value="Ser/Thr_kinase_AS"/>
</dbReference>
<dbReference type="AlphaFoldDB" id="A0A0V0QX93"/>
<dbReference type="SUPFAM" id="SSF56112">
    <property type="entry name" value="Protein kinase-like (PK-like)"/>
    <property type="match status" value="1"/>
</dbReference>
<dbReference type="PROSITE" id="PS00107">
    <property type="entry name" value="PROTEIN_KINASE_ATP"/>
    <property type="match status" value="1"/>
</dbReference>
<evidence type="ECO:0000259" key="4">
    <source>
        <dbReference type="PROSITE" id="PS50011"/>
    </source>
</evidence>
<evidence type="ECO:0000313" key="6">
    <source>
        <dbReference type="Proteomes" id="UP000054937"/>
    </source>
</evidence>
<gene>
    <name evidence="5" type="ORF">PPERSA_11491</name>
</gene>
<dbReference type="GO" id="GO:0044773">
    <property type="term" value="P:mitotic DNA damage checkpoint signaling"/>
    <property type="evidence" value="ECO:0007669"/>
    <property type="project" value="TreeGrafter"/>
</dbReference>
<accession>A0A0V0QX93</accession>
<feature type="binding site" evidence="3">
    <location>
        <position position="213"/>
    </location>
    <ligand>
        <name>ATP</name>
        <dbReference type="ChEBI" id="CHEBI:30616"/>
    </ligand>
</feature>
<keyword evidence="2 3" id="KW-0067">ATP-binding</keyword>
<dbReference type="GO" id="GO:0004674">
    <property type="term" value="F:protein serine/threonine kinase activity"/>
    <property type="evidence" value="ECO:0007669"/>
    <property type="project" value="TreeGrafter"/>
</dbReference>
<comment type="caution">
    <text evidence="5">The sequence shown here is derived from an EMBL/GenBank/DDBJ whole genome shotgun (WGS) entry which is preliminary data.</text>
</comment>
<dbReference type="InParanoid" id="A0A0V0QX93"/>
<evidence type="ECO:0000313" key="5">
    <source>
        <dbReference type="EMBL" id="KRX06846.1"/>
    </source>
</evidence>
<dbReference type="GO" id="GO:0005737">
    <property type="term" value="C:cytoplasm"/>
    <property type="evidence" value="ECO:0007669"/>
    <property type="project" value="TreeGrafter"/>
</dbReference>
<name>A0A0V0QX93_PSEPJ</name>
<dbReference type="OrthoDB" id="4062651at2759"/>